<evidence type="ECO:0000313" key="3">
    <source>
        <dbReference type="Proteomes" id="UP000324222"/>
    </source>
</evidence>
<protein>
    <submittedName>
        <fullName evidence="2">Uncharacterized protein</fullName>
    </submittedName>
</protein>
<feature type="region of interest" description="Disordered" evidence="1">
    <location>
        <begin position="1"/>
        <end position="64"/>
    </location>
</feature>
<evidence type="ECO:0000256" key="1">
    <source>
        <dbReference type="SAM" id="MobiDB-lite"/>
    </source>
</evidence>
<sequence length="64" mass="6603">MQVQCPPGSRSPPPRPAPPSPAPPPTTRGARQPSLITLGVLSAPPRPTHGGAGRGRLMIPLHQC</sequence>
<proteinExistence type="predicted"/>
<comment type="caution">
    <text evidence="2">The sequence shown here is derived from an EMBL/GenBank/DDBJ whole genome shotgun (WGS) entry which is preliminary data.</text>
</comment>
<reference evidence="2 3" key="1">
    <citation type="submission" date="2019-05" db="EMBL/GenBank/DDBJ databases">
        <title>Another draft genome of Portunus trituberculatus and its Hox gene families provides insights of decapod evolution.</title>
        <authorList>
            <person name="Jeong J.-H."/>
            <person name="Song I."/>
            <person name="Kim S."/>
            <person name="Choi T."/>
            <person name="Kim D."/>
            <person name="Ryu S."/>
            <person name="Kim W."/>
        </authorList>
    </citation>
    <scope>NUCLEOTIDE SEQUENCE [LARGE SCALE GENOMIC DNA]</scope>
    <source>
        <tissue evidence="2">Muscle</tissue>
    </source>
</reference>
<dbReference type="Proteomes" id="UP000324222">
    <property type="component" value="Unassembled WGS sequence"/>
</dbReference>
<dbReference type="EMBL" id="VSRR010102542">
    <property type="protein sequence ID" value="MPC95516.1"/>
    <property type="molecule type" value="Genomic_DNA"/>
</dbReference>
<name>A0A5B7JMJ3_PORTR</name>
<accession>A0A5B7JMJ3</accession>
<organism evidence="2 3">
    <name type="scientific">Portunus trituberculatus</name>
    <name type="common">Swimming crab</name>
    <name type="synonym">Neptunus trituberculatus</name>
    <dbReference type="NCBI Taxonomy" id="210409"/>
    <lineage>
        <taxon>Eukaryota</taxon>
        <taxon>Metazoa</taxon>
        <taxon>Ecdysozoa</taxon>
        <taxon>Arthropoda</taxon>
        <taxon>Crustacea</taxon>
        <taxon>Multicrustacea</taxon>
        <taxon>Malacostraca</taxon>
        <taxon>Eumalacostraca</taxon>
        <taxon>Eucarida</taxon>
        <taxon>Decapoda</taxon>
        <taxon>Pleocyemata</taxon>
        <taxon>Brachyura</taxon>
        <taxon>Eubrachyura</taxon>
        <taxon>Portunoidea</taxon>
        <taxon>Portunidae</taxon>
        <taxon>Portuninae</taxon>
        <taxon>Portunus</taxon>
    </lineage>
</organism>
<evidence type="ECO:0000313" key="2">
    <source>
        <dbReference type="EMBL" id="MPC95516.1"/>
    </source>
</evidence>
<gene>
    <name evidence="2" type="ORF">E2C01_090731</name>
</gene>
<keyword evidence="3" id="KW-1185">Reference proteome</keyword>
<feature type="compositionally biased region" description="Pro residues" evidence="1">
    <location>
        <begin position="9"/>
        <end position="26"/>
    </location>
</feature>
<dbReference type="AlphaFoldDB" id="A0A5B7JMJ3"/>